<dbReference type="Gene3D" id="2.40.50.140">
    <property type="entry name" value="Nucleic acid-binding proteins"/>
    <property type="match status" value="1"/>
</dbReference>
<keyword evidence="3" id="KW-0234">DNA repair</keyword>
<reference evidence="5 6" key="1">
    <citation type="submission" date="2009-04" db="EMBL/GenBank/DDBJ databases">
        <authorList>
            <person name="Reysenbach A.-L."/>
            <person name="Heidelberg J.F."/>
            <person name="Nelson W.C."/>
        </authorList>
    </citation>
    <scope>NUCLEOTIDE SEQUENCE [LARGE SCALE GENOMIC DNA]</scope>
    <source>
        <strain evidence="5 6">SS-5</strain>
    </source>
</reference>
<dbReference type="PANTHER" id="PTHR33991:SF1">
    <property type="entry name" value="DNA REPAIR PROTEIN RECO"/>
    <property type="match status" value="1"/>
</dbReference>
<evidence type="ECO:0000259" key="4">
    <source>
        <dbReference type="Pfam" id="PF11967"/>
    </source>
</evidence>
<dbReference type="InterPro" id="IPR022572">
    <property type="entry name" value="DNA_rep/recomb_RecO_N"/>
</dbReference>
<dbReference type="GO" id="GO:0006302">
    <property type="term" value="P:double-strand break repair"/>
    <property type="evidence" value="ECO:0007669"/>
    <property type="project" value="TreeGrafter"/>
</dbReference>
<evidence type="ECO:0000256" key="2">
    <source>
        <dbReference type="ARBA" id="ARBA00023172"/>
    </source>
</evidence>
<evidence type="ECO:0000256" key="3">
    <source>
        <dbReference type="ARBA" id="ARBA00023204"/>
    </source>
</evidence>
<dbReference type="Proteomes" id="UP000005540">
    <property type="component" value="Unassembled WGS sequence"/>
</dbReference>
<gene>
    <name evidence="5" type="ORF">SULYE_0030</name>
</gene>
<name>C4FHK2_9AQUI</name>
<dbReference type="InterPro" id="IPR003717">
    <property type="entry name" value="RecO"/>
</dbReference>
<feature type="domain" description="DNA replication/recombination mediator RecO N-terminal" evidence="4">
    <location>
        <begin position="1"/>
        <end position="63"/>
    </location>
</feature>
<dbReference type="Pfam" id="PF11967">
    <property type="entry name" value="RecO_N"/>
    <property type="match status" value="1"/>
</dbReference>
<evidence type="ECO:0000313" key="6">
    <source>
        <dbReference type="Proteomes" id="UP000005540"/>
    </source>
</evidence>
<keyword evidence="1" id="KW-0227">DNA damage</keyword>
<organism evidence="5 6">
    <name type="scientific">Sulfurihydrogenibium yellowstonense SS-5</name>
    <dbReference type="NCBI Taxonomy" id="432331"/>
    <lineage>
        <taxon>Bacteria</taxon>
        <taxon>Pseudomonadati</taxon>
        <taxon>Aquificota</taxon>
        <taxon>Aquificia</taxon>
        <taxon>Aquificales</taxon>
        <taxon>Hydrogenothermaceae</taxon>
        <taxon>Sulfurihydrogenibium</taxon>
    </lineage>
</organism>
<dbReference type="RefSeq" id="WP_007545384.1">
    <property type="nucleotide sequence ID" value="NZ_ABZS01000002.1"/>
</dbReference>
<dbReference type="PANTHER" id="PTHR33991">
    <property type="entry name" value="DNA REPAIR PROTEIN RECO"/>
    <property type="match status" value="1"/>
</dbReference>
<keyword evidence="2" id="KW-0233">DNA recombination</keyword>
<evidence type="ECO:0000256" key="1">
    <source>
        <dbReference type="ARBA" id="ARBA00022763"/>
    </source>
</evidence>
<evidence type="ECO:0000313" key="5">
    <source>
        <dbReference type="EMBL" id="EEP61436.1"/>
    </source>
</evidence>
<dbReference type="OrthoDB" id="9797083at2"/>
<accession>C4FHK2</accession>
<protein>
    <recommendedName>
        <fullName evidence="4">DNA replication/recombination mediator RecO N-terminal domain-containing protein</fullName>
    </recommendedName>
</protein>
<dbReference type="GO" id="GO:0006310">
    <property type="term" value="P:DNA recombination"/>
    <property type="evidence" value="ECO:0007669"/>
    <property type="project" value="UniProtKB-KW"/>
</dbReference>
<sequence length="198" mass="23401">METIYKDEAIVLNRKFVGEKDLTITVYTKKSGKESIYIQNGQYLKNMPYSILSPFCWFKAVLIKIKDKLIISEIDSYKQIGYYISQDIEKFEAGFNIINFTYKLAPHQDERIFILLKKSLYFLTISKLPKLLEILFLLKITYLNGELDLKRLDLNNKEFDFLKGLMEKSIKEASQLEIENVEFLESLRSKLIRELVRE</sequence>
<proteinExistence type="predicted"/>
<keyword evidence="6" id="KW-1185">Reference proteome</keyword>
<dbReference type="AlphaFoldDB" id="C4FHK2"/>
<dbReference type="EMBL" id="ABZS01000002">
    <property type="protein sequence ID" value="EEP61436.1"/>
    <property type="molecule type" value="Genomic_DNA"/>
</dbReference>
<dbReference type="GO" id="GO:0043590">
    <property type="term" value="C:bacterial nucleoid"/>
    <property type="evidence" value="ECO:0007669"/>
    <property type="project" value="TreeGrafter"/>
</dbReference>
<comment type="caution">
    <text evidence="5">The sequence shown here is derived from an EMBL/GenBank/DDBJ whole genome shotgun (WGS) entry which is preliminary data.</text>
</comment>
<dbReference type="InterPro" id="IPR012340">
    <property type="entry name" value="NA-bd_OB-fold"/>
</dbReference>